<dbReference type="InterPro" id="IPR002716">
    <property type="entry name" value="PIN_dom"/>
</dbReference>
<dbReference type="Proteomes" id="UP000660024">
    <property type="component" value="Unassembled WGS sequence"/>
</dbReference>
<proteinExistence type="predicted"/>
<comment type="caution">
    <text evidence="2">The sequence shown here is derived from an EMBL/GenBank/DDBJ whole genome shotgun (WGS) entry which is preliminary data.</text>
</comment>
<name>A0ABS1BJ58_9SPHI</name>
<evidence type="ECO:0000313" key="3">
    <source>
        <dbReference type="Proteomes" id="UP000660024"/>
    </source>
</evidence>
<gene>
    <name evidence="2" type="ORF">I5M32_05395</name>
</gene>
<feature type="domain" description="PIN" evidence="1">
    <location>
        <begin position="13"/>
        <end position="43"/>
    </location>
</feature>
<dbReference type="InterPro" id="IPR002850">
    <property type="entry name" value="PIN_toxin-like"/>
</dbReference>
<dbReference type="NCBIfam" id="TIGR00305">
    <property type="entry name" value="putative toxin-antitoxin system toxin component, PIN family"/>
    <property type="match status" value="1"/>
</dbReference>
<accession>A0ABS1BJ58</accession>
<reference evidence="2 3" key="1">
    <citation type="submission" date="2020-12" db="EMBL/GenBank/DDBJ databases">
        <title>Bacterial novel species Pedobacter sp. SD-b isolated from soil.</title>
        <authorList>
            <person name="Jung H.-Y."/>
        </authorList>
    </citation>
    <scope>NUCLEOTIDE SEQUENCE [LARGE SCALE GENOMIC DNA]</scope>
    <source>
        <strain evidence="2 3">SD-b</strain>
    </source>
</reference>
<dbReference type="Pfam" id="PF13470">
    <property type="entry name" value="PIN_3"/>
    <property type="match status" value="1"/>
</dbReference>
<sequence length="68" mass="7873">MIENYLEVIKVESSISICRDEKDDFILALAKDAKADYIITGDNDLLVLNPFDKTNILTFKDFKQKFKN</sequence>
<evidence type="ECO:0000313" key="2">
    <source>
        <dbReference type="EMBL" id="MBK0382391.1"/>
    </source>
</evidence>
<evidence type="ECO:0000259" key="1">
    <source>
        <dbReference type="Pfam" id="PF13470"/>
    </source>
</evidence>
<organism evidence="2 3">
    <name type="scientific">Pedobacter segetis</name>
    <dbReference type="NCBI Taxonomy" id="2793069"/>
    <lineage>
        <taxon>Bacteria</taxon>
        <taxon>Pseudomonadati</taxon>
        <taxon>Bacteroidota</taxon>
        <taxon>Sphingobacteriia</taxon>
        <taxon>Sphingobacteriales</taxon>
        <taxon>Sphingobacteriaceae</taxon>
        <taxon>Pedobacter</taxon>
    </lineage>
</organism>
<dbReference type="EMBL" id="JAEHFY010000006">
    <property type="protein sequence ID" value="MBK0382391.1"/>
    <property type="molecule type" value="Genomic_DNA"/>
</dbReference>
<keyword evidence="3" id="KW-1185">Reference proteome</keyword>
<protein>
    <submittedName>
        <fullName evidence="2">Toxin-antitoxin system toxin component, PIN family</fullName>
    </submittedName>
</protein>